<sequence length="978" mass="106040">MRFGVLGPLEVWTADGDPVGVAETKVRALLADLLVHRGRVVSADRLAEDLWGGRRPANPLASLQTKVSRLRRVLGDLVVSRPPGYVLEVEPEAVDLGRFEALVLRAGQADNARARAGLLTEALALWRGPAFADFADEEFTRAAIERAGEQRLTALEALAEARLELGEHPDLADLVAEHPLRERLRAAHIRALYRAGRQSEAIDSYEDLRTRLAEDLGLDPSPALLALHSAILTQDPALAAPAAPRTNLPVPVTELVGRAAAVTEVRDLLAVRRLVTLTGPGGVGKTRLAVEVATRLVGSFSGGVWIAELAGRARDRDDVVEAIATVLGVRDDATTSPLPLLDRLVESLRSKRILLVLDNCEHVVEPVASLVELLLRTAPGLRVLATSQESIGIAGETQWPVPSLEEASAATLFTARAAEAGARLDASSEREVAELCRRLDGIPLALELAATRVRVLGVRELLARLDDRFRLLASGHRGAPPRQQTLRAMIDWSWELLTEPERVVLRRLAVHAGGCTLEAAEAVCGTEILDQLTRLVERSLVVVQDGPRYRLLESVAAYCVERLADADELDLVRQRHLDYYTDLAERAEPHLRGAGQPTWVRRLNQENANLRAALDHGGNRRLCDALGWYWFLSGRISEAKRSLEAASPLGPRSRAWLAGMSVLSGPTDPLLYKDVSDPLGQWFVGFALYRSGGDLAAGERLVGLALKGFTESGDEWGVAAALSVRASQAMVRGDLDRVRSDGERAEAVFRELGDQWGLLQTVYPLAALAEITGDYALAERRNREGLRVAEDLELWSEAADRLTGLGRLALLSGDLRSAQELHERARKLAARQSYRAGEIHAEIGLALGARRLGDLDTAERHLRAVYEWNRHSAFEPGNALILAELGFVAELRGDADSALSLHTKGLAVARHLGDPRAVALAKEGLAGAHSLTGDHDYAARLLAEATAARTEAGAPLPPAERADVDRITARLRAAEHTD</sequence>
<evidence type="ECO:0000313" key="6">
    <source>
        <dbReference type="Proteomes" id="UP001589693"/>
    </source>
</evidence>
<evidence type="ECO:0000259" key="4">
    <source>
        <dbReference type="PROSITE" id="PS51755"/>
    </source>
</evidence>
<dbReference type="SUPFAM" id="SSF48452">
    <property type="entry name" value="TPR-like"/>
    <property type="match status" value="2"/>
</dbReference>
<dbReference type="InterPro" id="IPR027417">
    <property type="entry name" value="P-loop_NTPase"/>
</dbReference>
<dbReference type="InterPro" id="IPR058852">
    <property type="entry name" value="HTH_77"/>
</dbReference>
<dbReference type="SUPFAM" id="SSF46894">
    <property type="entry name" value="C-terminal effector domain of the bipartite response regulators"/>
    <property type="match status" value="1"/>
</dbReference>
<keyword evidence="2 3" id="KW-0238">DNA-binding</keyword>
<dbReference type="Pfam" id="PF03704">
    <property type="entry name" value="BTAD"/>
    <property type="match status" value="1"/>
</dbReference>
<name>A0ABV5ZSD8_9PSEU</name>
<dbReference type="Gene3D" id="1.10.10.10">
    <property type="entry name" value="Winged helix-like DNA-binding domain superfamily/Winged helix DNA-binding domain"/>
    <property type="match status" value="1"/>
</dbReference>
<gene>
    <name evidence="5" type="ORF">ACFFQA_07635</name>
</gene>
<dbReference type="SMART" id="SM00862">
    <property type="entry name" value="Trans_reg_C"/>
    <property type="match status" value="1"/>
</dbReference>
<protein>
    <submittedName>
        <fullName evidence="5">BTAD domain-containing putative transcriptional regulator</fullName>
    </submittedName>
</protein>
<proteinExistence type="inferred from homology"/>
<dbReference type="SUPFAM" id="SSF52540">
    <property type="entry name" value="P-loop containing nucleoside triphosphate hydrolases"/>
    <property type="match status" value="1"/>
</dbReference>
<accession>A0ABV5ZSD8</accession>
<dbReference type="SMART" id="SM01043">
    <property type="entry name" value="BTAD"/>
    <property type="match status" value="1"/>
</dbReference>
<dbReference type="Pfam" id="PF25872">
    <property type="entry name" value="HTH_77"/>
    <property type="match status" value="1"/>
</dbReference>
<dbReference type="InterPro" id="IPR001867">
    <property type="entry name" value="OmpR/PhoB-type_DNA-bd"/>
</dbReference>
<comment type="similarity">
    <text evidence="1">Belongs to the AfsR/DnrI/RedD regulatory family.</text>
</comment>
<dbReference type="InterPro" id="IPR005158">
    <property type="entry name" value="BTAD"/>
</dbReference>
<dbReference type="InterPro" id="IPR036388">
    <property type="entry name" value="WH-like_DNA-bd_sf"/>
</dbReference>
<dbReference type="InterPro" id="IPR002182">
    <property type="entry name" value="NB-ARC"/>
</dbReference>
<dbReference type="Proteomes" id="UP001589693">
    <property type="component" value="Unassembled WGS sequence"/>
</dbReference>
<dbReference type="InterPro" id="IPR011990">
    <property type="entry name" value="TPR-like_helical_dom_sf"/>
</dbReference>
<evidence type="ECO:0000256" key="1">
    <source>
        <dbReference type="ARBA" id="ARBA00005820"/>
    </source>
</evidence>
<dbReference type="PROSITE" id="PS51755">
    <property type="entry name" value="OMPR_PHOB"/>
    <property type="match status" value="1"/>
</dbReference>
<dbReference type="EMBL" id="JBHLZU010000006">
    <property type="protein sequence ID" value="MFB9903805.1"/>
    <property type="molecule type" value="Genomic_DNA"/>
</dbReference>
<dbReference type="InterPro" id="IPR016032">
    <property type="entry name" value="Sig_transdc_resp-reg_C-effctor"/>
</dbReference>
<dbReference type="Pfam" id="PF00486">
    <property type="entry name" value="Trans_reg_C"/>
    <property type="match status" value="1"/>
</dbReference>
<dbReference type="CDD" id="cd15831">
    <property type="entry name" value="BTAD"/>
    <property type="match status" value="1"/>
</dbReference>
<reference evidence="5 6" key="1">
    <citation type="submission" date="2024-09" db="EMBL/GenBank/DDBJ databases">
        <authorList>
            <person name="Sun Q."/>
            <person name="Mori K."/>
        </authorList>
    </citation>
    <scope>NUCLEOTIDE SEQUENCE [LARGE SCALE GENOMIC DNA]</scope>
    <source>
        <strain evidence="5 6">TBRC 7907</strain>
    </source>
</reference>
<dbReference type="Gene3D" id="3.40.50.300">
    <property type="entry name" value="P-loop containing nucleotide triphosphate hydrolases"/>
    <property type="match status" value="1"/>
</dbReference>
<keyword evidence="6" id="KW-1185">Reference proteome</keyword>
<dbReference type="Gene3D" id="1.25.40.10">
    <property type="entry name" value="Tetratricopeptide repeat domain"/>
    <property type="match status" value="2"/>
</dbReference>
<organism evidence="5 6">
    <name type="scientific">Allokutzneria oryzae</name>
    <dbReference type="NCBI Taxonomy" id="1378989"/>
    <lineage>
        <taxon>Bacteria</taxon>
        <taxon>Bacillati</taxon>
        <taxon>Actinomycetota</taxon>
        <taxon>Actinomycetes</taxon>
        <taxon>Pseudonocardiales</taxon>
        <taxon>Pseudonocardiaceae</taxon>
        <taxon>Allokutzneria</taxon>
    </lineage>
</organism>
<evidence type="ECO:0000256" key="2">
    <source>
        <dbReference type="ARBA" id="ARBA00023125"/>
    </source>
</evidence>
<dbReference type="PANTHER" id="PTHR47691:SF3">
    <property type="entry name" value="HTH-TYPE TRANSCRIPTIONAL REGULATOR RV0890C-RELATED"/>
    <property type="match status" value="1"/>
</dbReference>
<evidence type="ECO:0000256" key="3">
    <source>
        <dbReference type="PROSITE-ProRule" id="PRU01091"/>
    </source>
</evidence>
<dbReference type="Pfam" id="PF00931">
    <property type="entry name" value="NB-ARC"/>
    <property type="match status" value="1"/>
</dbReference>
<dbReference type="PRINTS" id="PR00364">
    <property type="entry name" value="DISEASERSIST"/>
</dbReference>
<dbReference type="RefSeq" id="WP_377850963.1">
    <property type="nucleotide sequence ID" value="NZ_JBHLZU010000006.1"/>
</dbReference>
<dbReference type="PANTHER" id="PTHR47691">
    <property type="entry name" value="REGULATOR-RELATED"/>
    <property type="match status" value="1"/>
</dbReference>
<comment type="caution">
    <text evidence="5">The sequence shown here is derived from an EMBL/GenBank/DDBJ whole genome shotgun (WGS) entry which is preliminary data.</text>
</comment>
<feature type="DNA-binding region" description="OmpR/PhoB-type" evidence="3">
    <location>
        <begin position="1"/>
        <end position="89"/>
    </location>
</feature>
<feature type="domain" description="OmpR/PhoB-type" evidence="4">
    <location>
        <begin position="1"/>
        <end position="89"/>
    </location>
</feature>
<evidence type="ECO:0000313" key="5">
    <source>
        <dbReference type="EMBL" id="MFB9903805.1"/>
    </source>
</evidence>